<reference evidence="1" key="1">
    <citation type="submission" date="2019-11" db="EMBL/GenBank/DDBJ databases">
        <title>Nori genome reveals adaptations in red seaweeds to the harsh intertidal environment.</title>
        <authorList>
            <person name="Wang D."/>
            <person name="Mao Y."/>
        </authorList>
    </citation>
    <scope>NUCLEOTIDE SEQUENCE</scope>
    <source>
        <tissue evidence="1">Gametophyte</tissue>
    </source>
</reference>
<sequence>MAGATPPRSSPETAAAAAAALAAPDAIMAPDVLASVGIHLRAMAEMGRPAEGKLAARRVATSYEGYADMLLAAQLVTGASTGWRRQLAVLACYDECTYGIVGRALAEATAAVAADATAAAADATAAAADATAAAAGGGEAGSAGGRAADVTRAAAAATAAAAAAAKDATAAGALRRLAAEVQAAAVATAGGSAAARVAAGAAGAHRRGGGGGGGGTGDAPTRATTSLAPTASAYVALAHRAVRCHPLLAPEVVTLLADAFEAPLPGADDGLATSLRSLFVDGLVGVARVGGALAANRVVARWGAATAPPIDASYLRRYVRGVLGVARPPYSRAFSVVVIHLVLSVPPRAALTAAVGGTLPSFLRTQYPLIGEVRKAVSETGPPPPAFGGYDDLRSGSGPTCVVSDAYRFIYFSMQKASSTTIRVYLIKALCGSGKAADEPDSNCTLPLLNFRQTSIHYERCSDVPRAKFDAHYSFTFTRNVWARAVSSYIYCRQRDAINASWVEWCADPDMDQTCSHVPGNVEPAFEPSRPRVRGTDEHWALQQPRLCTEHGDCWVDYVGPSEDIGEHFPAVIAAINERRPAALPALPPFVNKVHNRAPNSREATPADWYTSRRGMSAARSAALDEAGVQTAPACREAVGHYYAKDVEAFGHTFEDILPAAAA</sequence>
<accession>A0ACC3C3W2</accession>
<evidence type="ECO:0000313" key="2">
    <source>
        <dbReference type="Proteomes" id="UP000798662"/>
    </source>
</evidence>
<comment type="caution">
    <text evidence="1">The sequence shown here is derived from an EMBL/GenBank/DDBJ whole genome shotgun (WGS) entry which is preliminary data.</text>
</comment>
<keyword evidence="2" id="KW-1185">Reference proteome</keyword>
<organism evidence="1 2">
    <name type="scientific">Pyropia yezoensis</name>
    <name type="common">Susabi-nori</name>
    <name type="synonym">Porphyra yezoensis</name>
    <dbReference type="NCBI Taxonomy" id="2788"/>
    <lineage>
        <taxon>Eukaryota</taxon>
        <taxon>Rhodophyta</taxon>
        <taxon>Bangiophyceae</taxon>
        <taxon>Bangiales</taxon>
        <taxon>Bangiaceae</taxon>
        <taxon>Pyropia</taxon>
    </lineage>
</organism>
<proteinExistence type="predicted"/>
<dbReference type="Proteomes" id="UP000798662">
    <property type="component" value="Chromosome 2"/>
</dbReference>
<gene>
    <name evidence="1" type="ORF">I4F81_007436</name>
</gene>
<dbReference type="EMBL" id="CM020619">
    <property type="protein sequence ID" value="KAK1864900.1"/>
    <property type="molecule type" value="Genomic_DNA"/>
</dbReference>
<protein>
    <submittedName>
        <fullName evidence="1">Uncharacterized protein</fullName>
    </submittedName>
</protein>
<evidence type="ECO:0000313" key="1">
    <source>
        <dbReference type="EMBL" id="KAK1864900.1"/>
    </source>
</evidence>
<name>A0ACC3C3W2_PYRYE</name>